<evidence type="ECO:0000313" key="2">
    <source>
        <dbReference type="EMBL" id="ETN44724.1"/>
    </source>
</evidence>
<accession>W2S9Y0</accession>
<dbReference type="EMBL" id="KB822714">
    <property type="protein sequence ID" value="ETN44724.1"/>
    <property type="molecule type" value="Genomic_DNA"/>
</dbReference>
<dbReference type="InParanoid" id="W2S9Y0"/>
<dbReference type="VEuPathDB" id="FungiDB:HMPREF1541_10394"/>
<proteinExistence type="predicted"/>
<feature type="compositionally biased region" description="Polar residues" evidence="1">
    <location>
        <begin position="71"/>
        <end position="91"/>
    </location>
</feature>
<evidence type="ECO:0000256" key="1">
    <source>
        <dbReference type="SAM" id="MobiDB-lite"/>
    </source>
</evidence>
<dbReference type="GeneID" id="19977733"/>
<evidence type="ECO:0000313" key="3">
    <source>
        <dbReference type="Proteomes" id="UP000030752"/>
    </source>
</evidence>
<feature type="region of interest" description="Disordered" evidence="1">
    <location>
        <begin position="44"/>
        <end position="155"/>
    </location>
</feature>
<protein>
    <submittedName>
        <fullName evidence="2">Uncharacterized protein</fullName>
    </submittedName>
</protein>
<dbReference type="OrthoDB" id="10261408at2759"/>
<feature type="compositionally biased region" description="Low complexity" evidence="1">
    <location>
        <begin position="50"/>
        <end position="59"/>
    </location>
</feature>
<dbReference type="Proteomes" id="UP000030752">
    <property type="component" value="Unassembled WGS sequence"/>
</dbReference>
<keyword evidence="3" id="KW-1185">Reference proteome</keyword>
<dbReference type="eggNOG" id="ENOG502SYIX">
    <property type="taxonomic scope" value="Eukaryota"/>
</dbReference>
<dbReference type="HOGENOM" id="CLU_1468111_0_0_1"/>
<gene>
    <name evidence="2" type="ORF">HMPREF1541_10394</name>
</gene>
<feature type="compositionally biased region" description="Polar residues" evidence="1">
    <location>
        <begin position="107"/>
        <end position="129"/>
    </location>
</feature>
<dbReference type="AlphaFoldDB" id="W2S9Y0"/>
<name>W2S9Y0_CYPE1</name>
<sequence length="184" mass="20590">MNNRSSPPVLNKKTGIEYWENFPLDSVDNIRRWQQDCALHSHFKDEHSRGGSSRPSSVEVSEHVSGHSRKTSSVPQYRSMSNDSYNGSQDYSGIGPSRYNGAPPPTSFSMQPQPAYTTSDPTQHWQQAPQVHRNGIPSHMATHHGMHHQQQAHSQQMAVPASGPMDVDGNGAFFSGEVKRHLFW</sequence>
<dbReference type="RefSeq" id="XP_008713287.1">
    <property type="nucleotide sequence ID" value="XM_008715065.1"/>
</dbReference>
<organism evidence="2 3">
    <name type="scientific">Cyphellophora europaea (strain CBS 101466)</name>
    <name type="common">Phialophora europaea</name>
    <dbReference type="NCBI Taxonomy" id="1220924"/>
    <lineage>
        <taxon>Eukaryota</taxon>
        <taxon>Fungi</taxon>
        <taxon>Dikarya</taxon>
        <taxon>Ascomycota</taxon>
        <taxon>Pezizomycotina</taxon>
        <taxon>Eurotiomycetes</taxon>
        <taxon>Chaetothyriomycetidae</taxon>
        <taxon>Chaetothyriales</taxon>
        <taxon>Cyphellophoraceae</taxon>
        <taxon>Cyphellophora</taxon>
    </lineage>
</organism>
<reference evidence="2 3" key="1">
    <citation type="submission" date="2013-03" db="EMBL/GenBank/DDBJ databases">
        <title>The Genome Sequence of Phialophora europaea CBS 101466.</title>
        <authorList>
            <consortium name="The Broad Institute Genomics Platform"/>
            <person name="Cuomo C."/>
            <person name="de Hoog S."/>
            <person name="Gorbushina A."/>
            <person name="Walker B."/>
            <person name="Young S.K."/>
            <person name="Zeng Q."/>
            <person name="Gargeya S."/>
            <person name="Fitzgerald M."/>
            <person name="Haas B."/>
            <person name="Abouelleil A."/>
            <person name="Allen A.W."/>
            <person name="Alvarado L."/>
            <person name="Arachchi H.M."/>
            <person name="Berlin A.M."/>
            <person name="Chapman S.B."/>
            <person name="Gainer-Dewar J."/>
            <person name="Goldberg J."/>
            <person name="Griggs A."/>
            <person name="Gujja S."/>
            <person name="Hansen M."/>
            <person name="Howarth C."/>
            <person name="Imamovic A."/>
            <person name="Ireland A."/>
            <person name="Larimer J."/>
            <person name="McCowan C."/>
            <person name="Murphy C."/>
            <person name="Pearson M."/>
            <person name="Poon T.W."/>
            <person name="Priest M."/>
            <person name="Roberts A."/>
            <person name="Saif S."/>
            <person name="Shea T."/>
            <person name="Sisk P."/>
            <person name="Sykes S."/>
            <person name="Wortman J."/>
            <person name="Nusbaum C."/>
            <person name="Birren B."/>
        </authorList>
    </citation>
    <scope>NUCLEOTIDE SEQUENCE [LARGE SCALE GENOMIC DNA]</scope>
    <source>
        <strain evidence="2 3">CBS 101466</strain>
    </source>
</reference>